<keyword evidence="12" id="KW-1185">Reference proteome</keyword>
<dbReference type="InterPro" id="IPR036265">
    <property type="entry name" value="HIT-like_sf"/>
</dbReference>
<evidence type="ECO:0000256" key="5">
    <source>
        <dbReference type="ARBA" id="ARBA00039802"/>
    </source>
</evidence>
<evidence type="ECO:0000256" key="1">
    <source>
        <dbReference type="ARBA" id="ARBA00022741"/>
    </source>
</evidence>
<accession>A0A087US20</accession>
<evidence type="ECO:0000256" key="2">
    <source>
        <dbReference type="ARBA" id="ARBA00022801"/>
    </source>
</evidence>
<organism evidence="11 12">
    <name type="scientific">Stegodyphus mimosarum</name>
    <name type="common">African social velvet spider</name>
    <dbReference type="NCBI Taxonomy" id="407821"/>
    <lineage>
        <taxon>Eukaryota</taxon>
        <taxon>Metazoa</taxon>
        <taxon>Ecdysozoa</taxon>
        <taxon>Arthropoda</taxon>
        <taxon>Chelicerata</taxon>
        <taxon>Arachnida</taxon>
        <taxon>Araneae</taxon>
        <taxon>Araneomorphae</taxon>
        <taxon>Entelegynae</taxon>
        <taxon>Eresoidea</taxon>
        <taxon>Eresidae</taxon>
        <taxon>Stegodyphus</taxon>
    </lineage>
</organism>
<evidence type="ECO:0000256" key="8">
    <source>
        <dbReference type="PIRSR" id="PIRSR601310-3"/>
    </source>
</evidence>
<evidence type="ECO:0000256" key="4">
    <source>
        <dbReference type="ARBA" id="ARBA00025764"/>
    </source>
</evidence>
<evidence type="ECO:0000256" key="7">
    <source>
        <dbReference type="PIRSR" id="PIRSR601310-1"/>
    </source>
</evidence>
<dbReference type="EMBL" id="KK121302">
    <property type="protein sequence ID" value="KFM80159.1"/>
    <property type="molecule type" value="Genomic_DNA"/>
</dbReference>
<dbReference type="PROSITE" id="PS51084">
    <property type="entry name" value="HIT_2"/>
    <property type="match status" value="1"/>
</dbReference>
<evidence type="ECO:0000256" key="3">
    <source>
        <dbReference type="ARBA" id="ARBA00024472"/>
    </source>
</evidence>
<dbReference type="Proteomes" id="UP000054359">
    <property type="component" value="Unassembled WGS sequence"/>
</dbReference>
<proteinExistence type="inferred from homology"/>
<dbReference type="PANTHER" id="PTHR12486:SF5">
    <property type="entry name" value="ADENOSINE 5'-MONOPHOSPHORAMIDASE HINT3"/>
    <property type="match status" value="1"/>
</dbReference>
<feature type="domain" description="HIT" evidence="10">
    <location>
        <begin position="9"/>
        <end position="113"/>
    </location>
</feature>
<gene>
    <name evidence="11" type="ORF">X975_21080</name>
</gene>
<dbReference type="SUPFAM" id="SSF54197">
    <property type="entry name" value="HIT-like"/>
    <property type="match status" value="1"/>
</dbReference>
<evidence type="ECO:0000256" key="9">
    <source>
        <dbReference type="PROSITE-ProRule" id="PRU00464"/>
    </source>
</evidence>
<dbReference type="STRING" id="407821.A0A087US20"/>
<sequence>MANGTENCVFCCIKENLDTFVYENEEYLAFKDKSPAASHHYLVIPKNHVKNPSTLRSSDVSLVKTLVEIGKEILMNENVSIDDARMGFHWPPFNTVQHLHLHVIASVNEMGFFSKLIFKPDSYWFITASTFIERLEKGN</sequence>
<feature type="active site" description="Tele-AMP-histidine intermediate" evidence="7">
    <location>
        <position position="100"/>
    </location>
</feature>
<dbReference type="InterPro" id="IPR011146">
    <property type="entry name" value="HIT-like"/>
</dbReference>
<evidence type="ECO:0000313" key="11">
    <source>
        <dbReference type="EMBL" id="KFM80159.1"/>
    </source>
</evidence>
<dbReference type="AlphaFoldDB" id="A0A087US20"/>
<protein>
    <recommendedName>
        <fullName evidence="5">Adenosine 5'-monophosphoramidase HINT3</fullName>
    </recommendedName>
    <alternativeName>
        <fullName evidence="6">Histidine triad nucleotide-binding protein 3</fullName>
    </alternativeName>
</protein>
<keyword evidence="1" id="KW-0547">Nucleotide-binding</keyword>
<dbReference type="InterPro" id="IPR001310">
    <property type="entry name" value="Histidine_triad_HIT"/>
</dbReference>
<dbReference type="PRINTS" id="PR00332">
    <property type="entry name" value="HISTRIAD"/>
</dbReference>
<feature type="short sequence motif" description="Histidine triad motif" evidence="8 9">
    <location>
        <begin position="98"/>
        <end position="102"/>
    </location>
</feature>
<dbReference type="OrthoDB" id="1915375at2759"/>
<feature type="non-terminal residue" evidence="11">
    <location>
        <position position="139"/>
    </location>
</feature>
<evidence type="ECO:0000259" key="10">
    <source>
        <dbReference type="PROSITE" id="PS51084"/>
    </source>
</evidence>
<dbReference type="OMA" id="EKKCIFC"/>
<evidence type="ECO:0000256" key="6">
    <source>
        <dbReference type="ARBA" id="ARBA00042361"/>
    </source>
</evidence>
<comment type="catalytic activity">
    <reaction evidence="3">
        <text>adenosine 5'-phosphoramidate + H2O = NH4(+) + AMP</text>
        <dbReference type="Rhea" id="RHEA:67916"/>
        <dbReference type="ChEBI" id="CHEBI:15377"/>
        <dbReference type="ChEBI" id="CHEBI:28938"/>
        <dbReference type="ChEBI" id="CHEBI:57890"/>
        <dbReference type="ChEBI" id="CHEBI:456215"/>
    </reaction>
</comment>
<dbReference type="GO" id="GO:0016787">
    <property type="term" value="F:hydrolase activity"/>
    <property type="evidence" value="ECO:0007669"/>
    <property type="project" value="UniProtKB-KW"/>
</dbReference>
<dbReference type="GO" id="GO:0000166">
    <property type="term" value="F:nucleotide binding"/>
    <property type="evidence" value="ECO:0007669"/>
    <property type="project" value="UniProtKB-KW"/>
</dbReference>
<dbReference type="PANTHER" id="PTHR12486">
    <property type="entry name" value="APRATAXIN-RELATED"/>
    <property type="match status" value="1"/>
</dbReference>
<dbReference type="Gene3D" id="3.30.428.10">
    <property type="entry name" value="HIT-like"/>
    <property type="match status" value="1"/>
</dbReference>
<name>A0A087US20_STEMI</name>
<evidence type="ECO:0000313" key="12">
    <source>
        <dbReference type="Proteomes" id="UP000054359"/>
    </source>
</evidence>
<comment type="similarity">
    <text evidence="4">Belongs to the HINT family.</text>
</comment>
<dbReference type="Pfam" id="PF11969">
    <property type="entry name" value="DcpS_C"/>
    <property type="match status" value="1"/>
</dbReference>
<keyword evidence="2" id="KW-0378">Hydrolase</keyword>
<reference evidence="11 12" key="1">
    <citation type="submission" date="2013-11" db="EMBL/GenBank/DDBJ databases">
        <title>Genome sequencing of Stegodyphus mimosarum.</title>
        <authorList>
            <person name="Bechsgaard J."/>
        </authorList>
    </citation>
    <scope>NUCLEOTIDE SEQUENCE [LARGE SCALE GENOMIC DNA]</scope>
</reference>